<proteinExistence type="predicted"/>
<evidence type="ECO:0000256" key="1">
    <source>
        <dbReference type="SAM" id="MobiDB-lite"/>
    </source>
</evidence>
<feature type="non-terminal residue" evidence="2">
    <location>
        <position position="406"/>
    </location>
</feature>
<feature type="non-terminal residue" evidence="2">
    <location>
        <position position="1"/>
    </location>
</feature>
<feature type="compositionally biased region" description="Low complexity" evidence="1">
    <location>
        <begin position="357"/>
        <end position="368"/>
    </location>
</feature>
<feature type="compositionally biased region" description="Polar residues" evidence="1">
    <location>
        <begin position="331"/>
        <end position="345"/>
    </location>
</feature>
<name>A0A836EEC4_9HYME</name>
<evidence type="ECO:0000313" key="2">
    <source>
        <dbReference type="EMBL" id="KAG5311322.1"/>
    </source>
</evidence>
<comment type="caution">
    <text evidence="2">The sequence shown here is derived from an EMBL/GenBank/DDBJ whole genome shotgun (WGS) entry which is preliminary data.</text>
</comment>
<feature type="region of interest" description="Disordered" evidence="1">
    <location>
        <begin position="134"/>
        <end position="185"/>
    </location>
</feature>
<feature type="region of interest" description="Disordered" evidence="1">
    <location>
        <begin position="294"/>
        <end position="379"/>
    </location>
</feature>
<dbReference type="EMBL" id="JAANHZ010000413">
    <property type="protein sequence ID" value="KAG5311322.1"/>
    <property type="molecule type" value="Genomic_DNA"/>
</dbReference>
<dbReference type="AlphaFoldDB" id="A0A836EEC4"/>
<evidence type="ECO:0000313" key="3">
    <source>
        <dbReference type="Proteomes" id="UP000667349"/>
    </source>
</evidence>
<sequence length="406" mass="47008">IFIKEVRYLYYFQFILLRHAVRQARICIVNKLIKEAKLLRDRHGNEAQKEKCRRKADRLVDEIYALKTIKDDDISKFGLLDERSLTKILQDQSSSNNVRIMARVTNYKTLNKRLIQFKERFPDYKHLTEKKKATKLKDKNTVKTRKAKENNSQNKSSKKQKVVADKNVEQPQHDSDDEEACKKELPEVRSNLRKRKNTLAEDCTSLEKQKSLKLGKDSTSETTSVTDKQSNVIKPSSITKEAKVKRFTELLEEQETNQDAQMSIESQDSAGTATEQVKVVDDFFITADGQNYQGSSASTSYTKSHRHNTRAKSLQLNDRVKKQSANRKNDINLNKKSLDKQSFSMKSKKMTPHKINNRTNNSNTNRNTIVKKDDNPDLHPSWMAKKKEQEIMSQGFQGKKIVFTDD</sequence>
<dbReference type="PANTHER" id="PTHR23325:SF1">
    <property type="entry name" value="SERUM RESPONSE FACTOR-BINDING PROTEIN 1"/>
    <property type="match status" value="1"/>
</dbReference>
<protein>
    <submittedName>
        <fullName evidence="2">SRFB1 protein</fullName>
    </submittedName>
</protein>
<dbReference type="Proteomes" id="UP000667349">
    <property type="component" value="Unassembled WGS sequence"/>
</dbReference>
<dbReference type="GO" id="GO:0030490">
    <property type="term" value="P:maturation of SSU-rRNA"/>
    <property type="evidence" value="ECO:0007669"/>
    <property type="project" value="TreeGrafter"/>
</dbReference>
<organism evidence="2 3">
    <name type="scientific">Acromyrmex insinuator</name>
    <dbReference type="NCBI Taxonomy" id="230686"/>
    <lineage>
        <taxon>Eukaryota</taxon>
        <taxon>Metazoa</taxon>
        <taxon>Ecdysozoa</taxon>
        <taxon>Arthropoda</taxon>
        <taxon>Hexapoda</taxon>
        <taxon>Insecta</taxon>
        <taxon>Pterygota</taxon>
        <taxon>Neoptera</taxon>
        <taxon>Endopterygota</taxon>
        <taxon>Hymenoptera</taxon>
        <taxon>Apocrita</taxon>
        <taxon>Aculeata</taxon>
        <taxon>Formicoidea</taxon>
        <taxon>Formicidae</taxon>
        <taxon>Myrmicinae</taxon>
        <taxon>Acromyrmex</taxon>
    </lineage>
</organism>
<reference evidence="2" key="1">
    <citation type="submission" date="2020-02" db="EMBL/GenBank/DDBJ databases">
        <title>Relaxed selection underlies rapid genomic changes in the transitions from sociality to social parasitism in ants.</title>
        <authorList>
            <person name="Bi X."/>
        </authorList>
    </citation>
    <scope>NUCLEOTIDE SEQUENCE</scope>
    <source>
        <strain evidence="2">BGI-DK2013a</strain>
        <tissue evidence="2">Whole body</tissue>
    </source>
</reference>
<dbReference type="PANTHER" id="PTHR23325">
    <property type="entry name" value="SERUM RESPONSE FACTOR-BINDING"/>
    <property type="match status" value="1"/>
</dbReference>
<dbReference type="GO" id="GO:0030686">
    <property type="term" value="C:90S preribosome"/>
    <property type="evidence" value="ECO:0007669"/>
    <property type="project" value="TreeGrafter"/>
</dbReference>
<keyword evidence="3" id="KW-1185">Reference proteome</keyword>
<accession>A0A836EEC4</accession>
<dbReference type="InterPro" id="IPR037393">
    <property type="entry name" value="Bud22/SRFB1"/>
</dbReference>
<feature type="compositionally biased region" description="Basic residues" evidence="1">
    <location>
        <begin position="346"/>
        <end position="356"/>
    </location>
</feature>
<feature type="compositionally biased region" description="Basic and acidic residues" evidence="1">
    <location>
        <begin position="162"/>
        <end position="185"/>
    </location>
</feature>
<gene>
    <name evidence="2" type="primary">Srfbp1</name>
    <name evidence="2" type="ORF">G6Z75_0011640</name>
</gene>
<dbReference type="GO" id="GO:0005634">
    <property type="term" value="C:nucleus"/>
    <property type="evidence" value="ECO:0007669"/>
    <property type="project" value="TreeGrafter"/>
</dbReference>